<dbReference type="Proteomes" id="UP000005226">
    <property type="component" value="Chromosome 4"/>
</dbReference>
<keyword evidence="2" id="KW-1015">Disulfide bond</keyword>
<dbReference type="PANTHER" id="PTHR46186">
    <property type="entry name" value="CYSTATIN"/>
    <property type="match status" value="1"/>
</dbReference>
<gene>
    <name evidence="5" type="primary">cst3</name>
</gene>
<dbReference type="GO" id="GO:0004869">
    <property type="term" value="F:cysteine-type endopeptidase inhibitor activity"/>
    <property type="evidence" value="ECO:0007669"/>
    <property type="project" value="InterPro"/>
</dbReference>
<dbReference type="Ensembl" id="ENSTRUT00000015770.3">
    <property type="protein sequence ID" value="ENSTRUP00000015701.3"/>
    <property type="gene ID" value="ENSTRUG00000006415.3"/>
</dbReference>
<dbReference type="Pfam" id="PF00031">
    <property type="entry name" value="Cystatin"/>
    <property type="match status" value="1"/>
</dbReference>
<feature type="chain" id="PRO_5025400690" evidence="3">
    <location>
        <begin position="21"/>
        <end position="138"/>
    </location>
</feature>
<dbReference type="AlphaFoldDB" id="H2STG4"/>
<keyword evidence="6" id="KW-1185">Reference proteome</keyword>
<comment type="similarity">
    <text evidence="1">Belongs to the cystatin family.</text>
</comment>
<evidence type="ECO:0000313" key="6">
    <source>
        <dbReference type="Proteomes" id="UP000005226"/>
    </source>
</evidence>
<evidence type="ECO:0000256" key="2">
    <source>
        <dbReference type="ARBA" id="ARBA00023157"/>
    </source>
</evidence>
<evidence type="ECO:0000259" key="4">
    <source>
        <dbReference type="SMART" id="SM00043"/>
    </source>
</evidence>
<evidence type="ECO:0000256" key="1">
    <source>
        <dbReference type="ARBA" id="ARBA00009403"/>
    </source>
</evidence>
<name>H2STG4_TAKRU</name>
<keyword evidence="3" id="KW-0732">Signal</keyword>
<reference evidence="5" key="2">
    <citation type="submission" date="2025-08" db="UniProtKB">
        <authorList>
            <consortium name="Ensembl"/>
        </authorList>
    </citation>
    <scope>IDENTIFICATION</scope>
</reference>
<dbReference type="GO" id="GO:0005615">
    <property type="term" value="C:extracellular space"/>
    <property type="evidence" value="ECO:0007669"/>
    <property type="project" value="TreeGrafter"/>
</dbReference>
<dbReference type="eggNOG" id="ENOG502SC50">
    <property type="taxonomic scope" value="Eukaryota"/>
</dbReference>
<dbReference type="SMART" id="SM00043">
    <property type="entry name" value="CY"/>
    <property type="match status" value="1"/>
</dbReference>
<dbReference type="InParanoid" id="H2STG4"/>
<dbReference type="PROSITE" id="PS00287">
    <property type="entry name" value="CYSTATIN"/>
    <property type="match status" value="1"/>
</dbReference>
<dbReference type="STRING" id="31033.ENSTRUP00000015701"/>
<dbReference type="InterPro" id="IPR018073">
    <property type="entry name" value="Prot_inh_cystat_CS"/>
</dbReference>
<reference evidence="5" key="3">
    <citation type="submission" date="2025-09" db="UniProtKB">
        <authorList>
            <consortium name="Ensembl"/>
        </authorList>
    </citation>
    <scope>IDENTIFICATION</scope>
</reference>
<accession>H2STG4</accession>
<organism evidence="5 6">
    <name type="scientific">Takifugu rubripes</name>
    <name type="common">Japanese pufferfish</name>
    <name type="synonym">Fugu rubripes</name>
    <dbReference type="NCBI Taxonomy" id="31033"/>
    <lineage>
        <taxon>Eukaryota</taxon>
        <taxon>Metazoa</taxon>
        <taxon>Chordata</taxon>
        <taxon>Craniata</taxon>
        <taxon>Vertebrata</taxon>
        <taxon>Euteleostomi</taxon>
        <taxon>Actinopterygii</taxon>
        <taxon>Neopterygii</taxon>
        <taxon>Teleostei</taxon>
        <taxon>Neoteleostei</taxon>
        <taxon>Acanthomorphata</taxon>
        <taxon>Eupercaria</taxon>
        <taxon>Tetraodontiformes</taxon>
        <taxon>Tetradontoidea</taxon>
        <taxon>Tetraodontidae</taxon>
        <taxon>Takifugu</taxon>
    </lineage>
</organism>
<dbReference type="FunFam" id="3.10.450.10:FF:000004">
    <property type="entry name" value="Cystatin C"/>
    <property type="match status" value="1"/>
</dbReference>
<dbReference type="Gene3D" id="3.10.450.10">
    <property type="match status" value="1"/>
</dbReference>
<reference evidence="5 6" key="1">
    <citation type="journal article" date="2011" name="Genome Biol. Evol.">
        <title>Integration of the genetic map and genome assembly of fugu facilitates insights into distinct features of genome evolution in teleosts and mammals.</title>
        <authorList>
            <person name="Kai W."/>
            <person name="Kikuchi K."/>
            <person name="Tohari S."/>
            <person name="Chew A.K."/>
            <person name="Tay A."/>
            <person name="Fujiwara A."/>
            <person name="Hosoya S."/>
            <person name="Suetake H."/>
            <person name="Naruse K."/>
            <person name="Brenner S."/>
            <person name="Suzuki Y."/>
            <person name="Venkatesh B."/>
        </authorList>
    </citation>
    <scope>NUCLEOTIDE SEQUENCE [LARGE SCALE GENOMIC DNA]</scope>
</reference>
<sequence length="138" mass="15403">LNTTYLVSLFAFLVFTAVSAVSSSMVGGFQDADPNDERVKNALNFAVVQHNRASNDMYLSQVAQVVKVQTQVVSGIKYVITANMARSVCRKSEARELCEIPEHAQVMTPYQCTFTVWSRPWLNQVQLLKETCPPTNNV</sequence>
<evidence type="ECO:0000256" key="3">
    <source>
        <dbReference type="SAM" id="SignalP"/>
    </source>
</evidence>
<dbReference type="OMA" id="VKSSCQD"/>
<protein>
    <submittedName>
        <fullName evidence="5">Zgc:163030</fullName>
    </submittedName>
</protein>
<dbReference type="HOGENOM" id="CLU_118168_0_0_1"/>
<feature type="domain" description="Cystatin" evidence="4">
    <location>
        <begin position="24"/>
        <end position="133"/>
    </location>
</feature>
<dbReference type="GO" id="GO:0005737">
    <property type="term" value="C:cytoplasm"/>
    <property type="evidence" value="ECO:0007669"/>
    <property type="project" value="TreeGrafter"/>
</dbReference>
<dbReference type="CDD" id="cd00042">
    <property type="entry name" value="CY"/>
    <property type="match status" value="1"/>
</dbReference>
<dbReference type="InterPro" id="IPR000010">
    <property type="entry name" value="Cystatin_dom"/>
</dbReference>
<evidence type="ECO:0000313" key="5">
    <source>
        <dbReference type="Ensembl" id="ENSTRUP00000015701.3"/>
    </source>
</evidence>
<dbReference type="GO" id="GO:0031982">
    <property type="term" value="C:vesicle"/>
    <property type="evidence" value="ECO:0007669"/>
    <property type="project" value="TreeGrafter"/>
</dbReference>
<dbReference type="GeneTree" id="ENSGT00940000154755"/>
<dbReference type="PANTHER" id="PTHR46186:SF12">
    <property type="entry name" value="CYSTATIN C (AMYLOID ANGIOPATHY AND CEREBRAL HEMORRHAGE)-RELATED"/>
    <property type="match status" value="1"/>
</dbReference>
<dbReference type="FunCoup" id="H2STG4">
    <property type="interactions" value="321"/>
</dbReference>
<feature type="signal peptide" evidence="3">
    <location>
        <begin position="1"/>
        <end position="20"/>
    </location>
</feature>
<dbReference type="InterPro" id="IPR046350">
    <property type="entry name" value="Cystatin_sf"/>
</dbReference>
<proteinExistence type="inferred from homology"/>
<dbReference type="SUPFAM" id="SSF54403">
    <property type="entry name" value="Cystatin/monellin"/>
    <property type="match status" value="1"/>
</dbReference>